<evidence type="ECO:0000313" key="2">
    <source>
        <dbReference type="EMBL" id="GGB74609.1"/>
    </source>
</evidence>
<dbReference type="SUPFAM" id="SSF89550">
    <property type="entry name" value="PHP domain-like"/>
    <property type="match status" value="1"/>
</dbReference>
<accession>A0ABQ1JQZ2</accession>
<proteinExistence type="predicted"/>
<evidence type="ECO:0000256" key="1">
    <source>
        <dbReference type="SAM" id="SignalP"/>
    </source>
</evidence>
<feature type="signal peptide" evidence="1">
    <location>
        <begin position="1"/>
        <end position="21"/>
    </location>
</feature>
<reference evidence="3" key="1">
    <citation type="journal article" date="2019" name="Int. J. Syst. Evol. Microbiol.">
        <title>The Global Catalogue of Microorganisms (GCM) 10K type strain sequencing project: providing services to taxonomists for standard genome sequencing and annotation.</title>
        <authorList>
            <consortium name="The Broad Institute Genomics Platform"/>
            <consortium name="The Broad Institute Genome Sequencing Center for Infectious Disease"/>
            <person name="Wu L."/>
            <person name="Ma J."/>
        </authorList>
    </citation>
    <scope>NUCLEOTIDE SEQUENCE [LARGE SCALE GENOMIC DNA]</scope>
    <source>
        <strain evidence="3">CGMCC 1.12851</strain>
    </source>
</reference>
<evidence type="ECO:0000313" key="3">
    <source>
        <dbReference type="Proteomes" id="UP000614261"/>
    </source>
</evidence>
<dbReference type="Proteomes" id="UP000614261">
    <property type="component" value="Unassembled WGS sequence"/>
</dbReference>
<evidence type="ECO:0008006" key="4">
    <source>
        <dbReference type="Google" id="ProtNLM"/>
    </source>
</evidence>
<keyword evidence="1" id="KW-0732">Signal</keyword>
<sequence>MKSFTLCLALAGLLPATALMAHDGHGGLAEAKADGGPSSAKAARSAKGRTWLSGDHHIHSEFSASYQADPAAPEAAPKPLLGKDGRYTIARNAQMGSSFGLNWMVSTDHGGPLHSRLNFEQAYPQLLIARNTVPQILIFYGMEFDTPAGDHSSLIIPFTRGERAQLRDIESRFSKREAFPSDPARDTEPKMIEALRYMRAQPHQPVLIANHPSRSAKDVGVYGQYTPAEFRNWNDTAPTVSVGMEGAPGHQAGAINPDGSNDPTGARGGYRNSPTLGGFDQMTARLGGFWDSMLGEGRRWWITATSDSHSNWRDGGSDFWPGEYSKTYVHARRDHDDVLDGLRNGRVFVTTGDLISELGVTVQVRGAKQSAAMGGMIAAQPGDDVEVVIRLRDPAGKNHGGYSPEVGRVDLITGDVTGPVADRTTDSNPSTRVEKRFGSVDWTRSGEVITMRHTLHNVRGPFYLRVRGTNTTQAEPETDPKGENPWDDLWFYGNPVFVTIK</sequence>
<comment type="caution">
    <text evidence="2">The sequence shown here is derived from an EMBL/GenBank/DDBJ whole genome shotgun (WGS) entry which is preliminary data.</text>
</comment>
<organism evidence="2 3">
    <name type="scientific">Blastomonas aquatica</name>
    <dbReference type="NCBI Taxonomy" id="1510276"/>
    <lineage>
        <taxon>Bacteria</taxon>
        <taxon>Pseudomonadati</taxon>
        <taxon>Pseudomonadota</taxon>
        <taxon>Alphaproteobacteria</taxon>
        <taxon>Sphingomonadales</taxon>
        <taxon>Sphingomonadaceae</taxon>
        <taxon>Blastomonas</taxon>
    </lineage>
</organism>
<dbReference type="InterPro" id="IPR016195">
    <property type="entry name" value="Pol/histidinol_Pase-like"/>
</dbReference>
<dbReference type="Gene3D" id="3.20.20.140">
    <property type="entry name" value="Metal-dependent hydrolases"/>
    <property type="match status" value="1"/>
</dbReference>
<feature type="chain" id="PRO_5046224579" description="Phosphoesterase" evidence="1">
    <location>
        <begin position="22"/>
        <end position="501"/>
    </location>
</feature>
<name>A0ABQ1JQZ2_9SPHN</name>
<protein>
    <recommendedName>
        <fullName evidence="4">Phosphoesterase</fullName>
    </recommendedName>
</protein>
<dbReference type="EMBL" id="BMGD01000006">
    <property type="protein sequence ID" value="GGB74609.1"/>
    <property type="molecule type" value="Genomic_DNA"/>
</dbReference>
<gene>
    <name evidence="2" type="ORF">GCM10010833_32290</name>
</gene>
<dbReference type="RefSeq" id="WP_188515466.1">
    <property type="nucleotide sequence ID" value="NZ_BMGD01000006.1"/>
</dbReference>
<keyword evidence="3" id="KW-1185">Reference proteome</keyword>